<feature type="transmembrane region" description="Helical" evidence="3">
    <location>
        <begin position="30"/>
        <end position="49"/>
    </location>
</feature>
<dbReference type="PATRIC" id="fig|1423746.3.peg.1384"/>
<protein>
    <submittedName>
        <fullName evidence="5">DMT superfamily drug metabolite transporter</fullName>
    </submittedName>
</protein>
<feature type="transmembrane region" description="Helical" evidence="3">
    <location>
        <begin position="242"/>
        <end position="263"/>
    </location>
</feature>
<dbReference type="Pfam" id="PF00892">
    <property type="entry name" value="EamA"/>
    <property type="match status" value="2"/>
</dbReference>
<evidence type="ECO:0000256" key="2">
    <source>
        <dbReference type="ARBA" id="ARBA00007362"/>
    </source>
</evidence>
<feature type="transmembrane region" description="Helical" evidence="3">
    <location>
        <begin position="155"/>
        <end position="172"/>
    </location>
</feature>
<evidence type="ECO:0000313" key="6">
    <source>
        <dbReference type="Proteomes" id="UP000051445"/>
    </source>
</evidence>
<evidence type="ECO:0000259" key="4">
    <source>
        <dbReference type="Pfam" id="PF00892"/>
    </source>
</evidence>
<dbReference type="SUPFAM" id="SSF103481">
    <property type="entry name" value="Multidrug resistance efflux transporter EmrE"/>
    <property type="match status" value="2"/>
</dbReference>
<keyword evidence="3" id="KW-0472">Membrane</keyword>
<dbReference type="AlphaFoldDB" id="A0A0R1PAM2"/>
<evidence type="ECO:0000313" key="5">
    <source>
        <dbReference type="EMBL" id="KRL25971.1"/>
    </source>
</evidence>
<dbReference type="Proteomes" id="UP000051445">
    <property type="component" value="Unassembled WGS sequence"/>
</dbReference>
<keyword evidence="6" id="KW-1185">Reference proteome</keyword>
<feature type="domain" description="EamA" evidence="4">
    <location>
        <begin position="1"/>
        <end position="141"/>
    </location>
</feature>
<keyword evidence="3" id="KW-1133">Transmembrane helix</keyword>
<reference evidence="5 6" key="1">
    <citation type="journal article" date="2015" name="Genome Announc.">
        <title>Expanding the biotechnology potential of lactobacilli through comparative genomics of 213 strains and associated genera.</title>
        <authorList>
            <person name="Sun Z."/>
            <person name="Harris H.M."/>
            <person name="McCann A."/>
            <person name="Guo C."/>
            <person name="Argimon S."/>
            <person name="Zhang W."/>
            <person name="Yang X."/>
            <person name="Jeffery I.B."/>
            <person name="Cooney J.C."/>
            <person name="Kagawa T.F."/>
            <person name="Liu W."/>
            <person name="Song Y."/>
            <person name="Salvetti E."/>
            <person name="Wrobel A."/>
            <person name="Rasinkangas P."/>
            <person name="Parkhill J."/>
            <person name="Rea M.C."/>
            <person name="O'Sullivan O."/>
            <person name="Ritari J."/>
            <person name="Douillard F.P."/>
            <person name="Paul Ross R."/>
            <person name="Yang R."/>
            <person name="Briner A.E."/>
            <person name="Felis G.E."/>
            <person name="de Vos W.M."/>
            <person name="Barrangou R."/>
            <person name="Klaenhammer T.R."/>
            <person name="Caufield P.W."/>
            <person name="Cui Y."/>
            <person name="Zhang H."/>
            <person name="O'Toole P.W."/>
        </authorList>
    </citation>
    <scope>NUCLEOTIDE SEQUENCE [LARGE SCALE GENOMIC DNA]</scope>
    <source>
        <strain evidence="5 6">DSM 13145</strain>
    </source>
</reference>
<proteinExistence type="inferred from homology"/>
<accession>A0A0R1PAM2</accession>
<sequence>MKGVLLAAGGASLWGGSGAAAQYLFSRTDINTNWLAAMRLLLAGALLLLWSTYKAPHQVRALATNKKNIFYLVMFAVFGMLNSQISYFLAVKYSNAPTATVIQYLQPVIIIVWLAIAERHWPSRLDNISVVVALIGTFYLVTGGHLNTLTLTPRAILWGVWCAVAAALYTLLPRPLLEHFDALAVCGFAMLLAGVCIIPELFIHPVPHLDLLGWLLIAYIIVGGTMFSYTMFLQSMRYISPAVTGILSAFEPLVATLLAVTLLGTRLTVAAVFGSVLILLTTVIQAIPMDRIPGLHHLTKKEPWN</sequence>
<dbReference type="EMBL" id="AZER01000025">
    <property type="protein sequence ID" value="KRL25971.1"/>
    <property type="molecule type" value="Genomic_DNA"/>
</dbReference>
<keyword evidence="3" id="KW-0812">Transmembrane</keyword>
<comment type="subcellular location">
    <subcellularLocation>
        <location evidence="1">Endomembrane system</location>
        <topology evidence="1">Multi-pass membrane protein</topology>
    </subcellularLocation>
</comment>
<organism evidence="5 6">
    <name type="scientific">Limosilactobacillus frumenti DSM 13145</name>
    <dbReference type="NCBI Taxonomy" id="1423746"/>
    <lineage>
        <taxon>Bacteria</taxon>
        <taxon>Bacillati</taxon>
        <taxon>Bacillota</taxon>
        <taxon>Bacilli</taxon>
        <taxon>Lactobacillales</taxon>
        <taxon>Lactobacillaceae</taxon>
        <taxon>Limosilactobacillus</taxon>
    </lineage>
</organism>
<feature type="transmembrane region" description="Helical" evidence="3">
    <location>
        <begin position="128"/>
        <end position="149"/>
    </location>
</feature>
<dbReference type="GO" id="GO:0016020">
    <property type="term" value="C:membrane"/>
    <property type="evidence" value="ECO:0007669"/>
    <property type="project" value="InterPro"/>
</dbReference>
<comment type="caution">
    <text evidence="5">The sequence shown here is derived from an EMBL/GenBank/DDBJ whole genome shotgun (WGS) entry which is preliminary data.</text>
</comment>
<feature type="transmembrane region" description="Helical" evidence="3">
    <location>
        <begin position="184"/>
        <end position="205"/>
    </location>
</feature>
<comment type="similarity">
    <text evidence="2">Belongs to the EamA transporter family.</text>
</comment>
<evidence type="ECO:0000256" key="1">
    <source>
        <dbReference type="ARBA" id="ARBA00004127"/>
    </source>
</evidence>
<dbReference type="PANTHER" id="PTHR22911">
    <property type="entry name" value="ACYL-MALONYL CONDENSING ENZYME-RELATED"/>
    <property type="match status" value="1"/>
</dbReference>
<feature type="domain" description="EamA" evidence="4">
    <location>
        <begin position="155"/>
        <end position="283"/>
    </location>
</feature>
<dbReference type="InterPro" id="IPR037185">
    <property type="entry name" value="EmrE-like"/>
</dbReference>
<feature type="transmembrane region" description="Helical" evidence="3">
    <location>
        <begin position="69"/>
        <end position="90"/>
    </location>
</feature>
<feature type="transmembrane region" description="Helical" evidence="3">
    <location>
        <begin position="211"/>
        <end position="230"/>
    </location>
</feature>
<feature type="transmembrane region" description="Helical" evidence="3">
    <location>
        <begin position="96"/>
        <end position="116"/>
    </location>
</feature>
<feature type="transmembrane region" description="Helical" evidence="3">
    <location>
        <begin position="269"/>
        <end position="287"/>
    </location>
</feature>
<dbReference type="PANTHER" id="PTHR22911:SF79">
    <property type="entry name" value="MOBA-LIKE NTP TRANSFERASE DOMAIN-CONTAINING PROTEIN"/>
    <property type="match status" value="1"/>
</dbReference>
<dbReference type="InterPro" id="IPR000620">
    <property type="entry name" value="EamA_dom"/>
</dbReference>
<name>A0A0R1PAM2_9LACO</name>
<gene>
    <name evidence="5" type="ORF">FD27_GL001356</name>
</gene>
<evidence type="ECO:0000256" key="3">
    <source>
        <dbReference type="SAM" id="Phobius"/>
    </source>
</evidence>